<keyword evidence="3" id="KW-1185">Reference proteome</keyword>
<reference evidence="2" key="1">
    <citation type="journal article" date="2013" name="Nat. Commun.">
        <title>Whole-genome sequencing of Oryza brachyantha reveals mechanisms underlying Oryza genome evolution.</title>
        <authorList>
            <person name="Chen J."/>
            <person name="Huang Q."/>
            <person name="Gao D."/>
            <person name="Wang J."/>
            <person name="Lang Y."/>
            <person name="Liu T."/>
            <person name="Li B."/>
            <person name="Bai Z."/>
            <person name="Luis Goicoechea J."/>
            <person name="Liang C."/>
            <person name="Chen C."/>
            <person name="Zhang W."/>
            <person name="Sun S."/>
            <person name="Liao Y."/>
            <person name="Zhang X."/>
            <person name="Yang L."/>
            <person name="Song C."/>
            <person name="Wang M."/>
            <person name="Shi J."/>
            <person name="Liu G."/>
            <person name="Liu J."/>
            <person name="Zhou H."/>
            <person name="Zhou W."/>
            <person name="Yu Q."/>
            <person name="An N."/>
            <person name="Chen Y."/>
            <person name="Cai Q."/>
            <person name="Wang B."/>
            <person name="Liu B."/>
            <person name="Min J."/>
            <person name="Huang Y."/>
            <person name="Wu H."/>
            <person name="Li Z."/>
            <person name="Zhang Y."/>
            <person name="Yin Y."/>
            <person name="Song W."/>
            <person name="Jiang J."/>
            <person name="Jackson S.A."/>
            <person name="Wing R.A."/>
            <person name="Wang J."/>
            <person name="Chen M."/>
        </authorList>
    </citation>
    <scope>NUCLEOTIDE SEQUENCE [LARGE SCALE GENOMIC DNA]</scope>
    <source>
        <strain evidence="2">cv. IRGC 101232</strain>
    </source>
</reference>
<evidence type="ECO:0008006" key="4">
    <source>
        <dbReference type="Google" id="ProtNLM"/>
    </source>
</evidence>
<dbReference type="Gramene" id="OB12G20810.1">
    <property type="protein sequence ID" value="OB12G20810.1"/>
    <property type="gene ID" value="OB12G20810"/>
</dbReference>
<evidence type="ECO:0000256" key="1">
    <source>
        <dbReference type="SAM" id="Coils"/>
    </source>
</evidence>
<sequence length="93" mass="10288">MAEAATGAVVSLLERLNRAEEEEAALAAAAESLRASLPWLVEQLEMAKDDAKEEMAQLETMPPQLAGDGDDVLVLFKAERRFAKSLRVLRRFM</sequence>
<reference evidence="2" key="2">
    <citation type="submission" date="2013-04" db="UniProtKB">
        <authorList>
            <consortium name="EnsemblPlants"/>
        </authorList>
    </citation>
    <scope>IDENTIFICATION</scope>
</reference>
<dbReference type="EnsemblPlants" id="OB12G20810.1">
    <property type="protein sequence ID" value="OB12G20810.1"/>
    <property type="gene ID" value="OB12G20810"/>
</dbReference>
<dbReference type="OMA" id="XAEAATG"/>
<protein>
    <recommendedName>
        <fullName evidence="4">Rx N-terminal domain-containing protein</fullName>
    </recommendedName>
</protein>
<dbReference type="HOGENOM" id="CLU_2405876_0_0_1"/>
<keyword evidence="1" id="KW-0175">Coiled coil</keyword>
<feature type="coiled-coil region" evidence="1">
    <location>
        <begin position="2"/>
        <end position="61"/>
    </location>
</feature>
<proteinExistence type="predicted"/>
<name>J3NDM3_ORYBR</name>
<organism evidence="2">
    <name type="scientific">Oryza brachyantha</name>
    <name type="common">malo sina</name>
    <dbReference type="NCBI Taxonomy" id="4533"/>
    <lineage>
        <taxon>Eukaryota</taxon>
        <taxon>Viridiplantae</taxon>
        <taxon>Streptophyta</taxon>
        <taxon>Embryophyta</taxon>
        <taxon>Tracheophyta</taxon>
        <taxon>Spermatophyta</taxon>
        <taxon>Magnoliopsida</taxon>
        <taxon>Liliopsida</taxon>
        <taxon>Poales</taxon>
        <taxon>Poaceae</taxon>
        <taxon>BOP clade</taxon>
        <taxon>Oryzoideae</taxon>
        <taxon>Oryzeae</taxon>
        <taxon>Oryzinae</taxon>
        <taxon>Oryza</taxon>
    </lineage>
</organism>
<evidence type="ECO:0000313" key="3">
    <source>
        <dbReference type="Proteomes" id="UP000006038"/>
    </source>
</evidence>
<accession>J3NDM3</accession>
<dbReference type="Proteomes" id="UP000006038">
    <property type="component" value="Chromosome 12"/>
</dbReference>
<evidence type="ECO:0000313" key="2">
    <source>
        <dbReference type="EnsemblPlants" id="OB12G20810.1"/>
    </source>
</evidence>